<dbReference type="Proteomes" id="UP001526201">
    <property type="component" value="Unassembled WGS sequence"/>
</dbReference>
<accession>A0ABT3C6W6</accession>
<protein>
    <recommendedName>
        <fullName evidence="3">ESX-1 secretion-associated protein</fullName>
    </recommendedName>
</protein>
<sequence>MAETPLTADLPRLRVVANRVDRAADAIDRYRCAGLHAEDLAGSAVGGIAAPAVVAVRLEDVVGQLRGWATAARIAASAFATAEQNSMARLDRP</sequence>
<proteinExistence type="predicted"/>
<evidence type="ECO:0000313" key="1">
    <source>
        <dbReference type="EMBL" id="MCV7225219.1"/>
    </source>
</evidence>
<keyword evidence="2" id="KW-1185">Reference proteome</keyword>
<organism evidence="1 2">
    <name type="scientific">Mycolicibacterium komossense</name>
    <dbReference type="NCBI Taxonomy" id="1779"/>
    <lineage>
        <taxon>Bacteria</taxon>
        <taxon>Bacillati</taxon>
        <taxon>Actinomycetota</taxon>
        <taxon>Actinomycetes</taxon>
        <taxon>Mycobacteriales</taxon>
        <taxon>Mycobacteriaceae</taxon>
        <taxon>Mycolicibacterium</taxon>
    </lineage>
</organism>
<dbReference type="InterPro" id="IPR055586">
    <property type="entry name" value="DUF7162"/>
</dbReference>
<reference evidence="1 2" key="1">
    <citation type="journal article" date="2022" name="BMC Genomics">
        <title>Comparative genome analysis of mycobacteria focusing on tRNA and non-coding RNA.</title>
        <authorList>
            <person name="Behra P.R.K."/>
            <person name="Pettersson B.M.F."/>
            <person name="Ramesh M."/>
            <person name="Das S."/>
            <person name="Dasgupta S."/>
            <person name="Kirsebom L.A."/>
        </authorList>
    </citation>
    <scope>NUCLEOTIDE SEQUENCE [LARGE SCALE GENOMIC DNA]</scope>
    <source>
        <strain evidence="1 2">DSM 44078</strain>
    </source>
</reference>
<dbReference type="RefSeq" id="WP_264065952.1">
    <property type="nucleotide sequence ID" value="NZ_JACKTY010000012.1"/>
</dbReference>
<comment type="caution">
    <text evidence="1">The sequence shown here is derived from an EMBL/GenBank/DDBJ whole genome shotgun (WGS) entry which is preliminary data.</text>
</comment>
<name>A0ABT3C6W6_9MYCO</name>
<evidence type="ECO:0008006" key="3">
    <source>
        <dbReference type="Google" id="ProtNLM"/>
    </source>
</evidence>
<gene>
    <name evidence="1" type="ORF">H7J73_04110</name>
</gene>
<dbReference type="EMBL" id="JACKTY010000012">
    <property type="protein sequence ID" value="MCV7225219.1"/>
    <property type="molecule type" value="Genomic_DNA"/>
</dbReference>
<dbReference type="Pfam" id="PF23721">
    <property type="entry name" value="DUF7162"/>
    <property type="match status" value="1"/>
</dbReference>
<evidence type="ECO:0000313" key="2">
    <source>
        <dbReference type="Proteomes" id="UP001526201"/>
    </source>
</evidence>